<comment type="similarity">
    <text evidence="1">Belongs to the helicase family.</text>
</comment>
<reference evidence="4 5" key="1">
    <citation type="journal article" date="2019" name="Nat. Ecol. Evol.">
        <title>Megaphylogeny resolves global patterns of mushroom evolution.</title>
        <authorList>
            <person name="Varga T."/>
            <person name="Krizsan K."/>
            <person name="Foldi C."/>
            <person name="Dima B."/>
            <person name="Sanchez-Garcia M."/>
            <person name="Sanchez-Ramirez S."/>
            <person name="Szollosi G.J."/>
            <person name="Szarkandi J.G."/>
            <person name="Papp V."/>
            <person name="Albert L."/>
            <person name="Andreopoulos W."/>
            <person name="Angelini C."/>
            <person name="Antonin V."/>
            <person name="Barry K.W."/>
            <person name="Bougher N.L."/>
            <person name="Buchanan P."/>
            <person name="Buyck B."/>
            <person name="Bense V."/>
            <person name="Catcheside P."/>
            <person name="Chovatia M."/>
            <person name="Cooper J."/>
            <person name="Damon W."/>
            <person name="Desjardin D."/>
            <person name="Finy P."/>
            <person name="Geml J."/>
            <person name="Haridas S."/>
            <person name="Hughes K."/>
            <person name="Justo A."/>
            <person name="Karasinski D."/>
            <person name="Kautmanova I."/>
            <person name="Kiss B."/>
            <person name="Kocsube S."/>
            <person name="Kotiranta H."/>
            <person name="LaButti K.M."/>
            <person name="Lechner B.E."/>
            <person name="Liimatainen K."/>
            <person name="Lipzen A."/>
            <person name="Lukacs Z."/>
            <person name="Mihaltcheva S."/>
            <person name="Morgado L.N."/>
            <person name="Niskanen T."/>
            <person name="Noordeloos M.E."/>
            <person name="Ohm R.A."/>
            <person name="Ortiz-Santana B."/>
            <person name="Ovrebo C."/>
            <person name="Racz N."/>
            <person name="Riley R."/>
            <person name="Savchenko A."/>
            <person name="Shiryaev A."/>
            <person name="Soop K."/>
            <person name="Spirin V."/>
            <person name="Szebenyi C."/>
            <person name="Tomsovsky M."/>
            <person name="Tulloss R.E."/>
            <person name="Uehling J."/>
            <person name="Grigoriev I.V."/>
            <person name="Vagvolgyi C."/>
            <person name="Papp T."/>
            <person name="Martin F.M."/>
            <person name="Miettinen O."/>
            <person name="Hibbett D.S."/>
            <person name="Nagy L.G."/>
        </authorList>
    </citation>
    <scope>NUCLEOTIDE SEQUENCE [LARGE SCALE GENOMIC DNA]</scope>
    <source>
        <strain evidence="4 5">HHB13444</strain>
    </source>
</reference>
<dbReference type="GO" id="GO:0006281">
    <property type="term" value="P:DNA repair"/>
    <property type="evidence" value="ECO:0007669"/>
    <property type="project" value="UniProtKB-KW"/>
</dbReference>
<dbReference type="EMBL" id="ML211578">
    <property type="protein sequence ID" value="TFK81639.1"/>
    <property type="molecule type" value="Genomic_DNA"/>
</dbReference>
<gene>
    <name evidence="4" type="ORF">K466DRAFT_440256</name>
</gene>
<comment type="catalytic activity">
    <reaction evidence="1">
        <text>ATP + H2O = ADP + phosphate + H(+)</text>
        <dbReference type="Rhea" id="RHEA:13065"/>
        <dbReference type="ChEBI" id="CHEBI:15377"/>
        <dbReference type="ChEBI" id="CHEBI:15378"/>
        <dbReference type="ChEBI" id="CHEBI:30616"/>
        <dbReference type="ChEBI" id="CHEBI:43474"/>
        <dbReference type="ChEBI" id="CHEBI:456216"/>
        <dbReference type="EC" id="5.6.2.3"/>
    </reaction>
</comment>
<organism evidence="4 5">
    <name type="scientific">Polyporus arcularius HHB13444</name>
    <dbReference type="NCBI Taxonomy" id="1314778"/>
    <lineage>
        <taxon>Eukaryota</taxon>
        <taxon>Fungi</taxon>
        <taxon>Dikarya</taxon>
        <taxon>Basidiomycota</taxon>
        <taxon>Agaricomycotina</taxon>
        <taxon>Agaricomycetes</taxon>
        <taxon>Polyporales</taxon>
        <taxon>Polyporaceae</taxon>
        <taxon>Polyporus</taxon>
    </lineage>
</organism>
<dbReference type="GO" id="GO:0006310">
    <property type="term" value="P:DNA recombination"/>
    <property type="evidence" value="ECO:0007669"/>
    <property type="project" value="UniProtKB-KW"/>
</dbReference>
<evidence type="ECO:0000256" key="1">
    <source>
        <dbReference type="RuleBase" id="RU363044"/>
    </source>
</evidence>
<keyword evidence="1" id="KW-0547">Nucleotide-binding</keyword>
<dbReference type="Proteomes" id="UP000308197">
    <property type="component" value="Unassembled WGS sequence"/>
</dbReference>
<keyword evidence="5" id="KW-1185">Reference proteome</keyword>
<dbReference type="GO" id="GO:0016887">
    <property type="term" value="F:ATP hydrolysis activity"/>
    <property type="evidence" value="ECO:0007669"/>
    <property type="project" value="RHEA"/>
</dbReference>
<dbReference type="Pfam" id="PF05970">
    <property type="entry name" value="PIF1"/>
    <property type="match status" value="1"/>
</dbReference>
<dbReference type="InterPro" id="IPR010285">
    <property type="entry name" value="DNA_helicase_pif1-like_DEAD"/>
</dbReference>
<evidence type="ECO:0000256" key="2">
    <source>
        <dbReference type="SAM" id="MobiDB-lite"/>
    </source>
</evidence>
<sequence length="504" mass="56676">AARSLIVKIVNALTSSSEIGGPAVCSHLLGYSDHYTNQVFKVFYWYSYVQAVIKTDHQVASDSATDDLPPEADERVVLGYTSAGVVQLNRVNDYVHRPSNFADWSLYDFLRRCDVRKLRKKDDEDNDTDEDRSRDSAPTGPAYRFTTGHPLRNTHGVYLRKGKPDYVLNFVGRGLPRPDRGDREEYCRVMLTLFAPRGWRDGKDLHNIGETWASAFERTEFCPEHQKVMKNMNLLYECLDARDDYSAQRRAAGLTSAYADQRCTDALGDFMDSDELPDDTYEHTESSLVDLLVEGAIGKRSAKINMQMDAMRSLLRSAHFEGDVTTISPCASCPDISTTKSPLEWKAHLAGARMSVLKERQGPSPDQPTTTLPPVGEIQDTLRLSGTVRIVSLEFLNMLSAHRVDISRGPQDPHLLLLHAIIEEFTFNDEQRRVFVLIAKHLHHHERTPMRLYLGGMGGTGKSRVLLALMKFLRSRNEAHRFIVLGPTGSSACLIDGSTYHSVL</sequence>
<evidence type="ECO:0000259" key="3">
    <source>
        <dbReference type="Pfam" id="PF05970"/>
    </source>
</evidence>
<comment type="cofactor">
    <cofactor evidence="1">
        <name>Mg(2+)</name>
        <dbReference type="ChEBI" id="CHEBI:18420"/>
    </cofactor>
</comment>
<dbReference type="Gene3D" id="3.40.50.300">
    <property type="entry name" value="P-loop containing nucleotide triphosphate hydrolases"/>
    <property type="match status" value="1"/>
</dbReference>
<proteinExistence type="inferred from homology"/>
<name>A0A5C3NXY7_9APHY</name>
<evidence type="ECO:0000313" key="5">
    <source>
        <dbReference type="Proteomes" id="UP000308197"/>
    </source>
</evidence>
<dbReference type="EC" id="5.6.2.3" evidence="1"/>
<dbReference type="GO" id="GO:0000723">
    <property type="term" value="P:telomere maintenance"/>
    <property type="evidence" value="ECO:0007669"/>
    <property type="project" value="InterPro"/>
</dbReference>
<evidence type="ECO:0000313" key="4">
    <source>
        <dbReference type="EMBL" id="TFK81639.1"/>
    </source>
</evidence>
<feature type="non-terminal residue" evidence="4">
    <location>
        <position position="504"/>
    </location>
</feature>
<feature type="domain" description="DNA helicase Pif1-like DEAD-box helicase" evidence="3">
    <location>
        <begin position="427"/>
        <end position="503"/>
    </location>
</feature>
<protein>
    <recommendedName>
        <fullName evidence="1">ATP-dependent DNA helicase</fullName>
        <ecNumber evidence="1">5.6.2.3</ecNumber>
    </recommendedName>
</protein>
<dbReference type="GO" id="GO:0043139">
    <property type="term" value="F:5'-3' DNA helicase activity"/>
    <property type="evidence" value="ECO:0007669"/>
    <property type="project" value="UniProtKB-EC"/>
</dbReference>
<dbReference type="SUPFAM" id="SSF52540">
    <property type="entry name" value="P-loop containing nucleoside triphosphate hydrolases"/>
    <property type="match status" value="1"/>
</dbReference>
<keyword evidence="1" id="KW-0067">ATP-binding</keyword>
<accession>A0A5C3NXY7</accession>
<keyword evidence="1" id="KW-0233">DNA recombination</keyword>
<dbReference type="GO" id="GO:0005524">
    <property type="term" value="F:ATP binding"/>
    <property type="evidence" value="ECO:0007669"/>
    <property type="project" value="UniProtKB-KW"/>
</dbReference>
<dbReference type="InterPro" id="IPR027417">
    <property type="entry name" value="P-loop_NTPase"/>
</dbReference>
<feature type="non-terminal residue" evidence="4">
    <location>
        <position position="1"/>
    </location>
</feature>
<keyword evidence="1" id="KW-0227">DNA damage</keyword>
<dbReference type="STRING" id="1314778.A0A5C3NXY7"/>
<dbReference type="InParanoid" id="A0A5C3NXY7"/>
<keyword evidence="1" id="KW-0234">DNA repair</keyword>
<keyword evidence="1" id="KW-0347">Helicase</keyword>
<feature type="region of interest" description="Disordered" evidence="2">
    <location>
        <begin position="120"/>
        <end position="146"/>
    </location>
</feature>
<dbReference type="AlphaFoldDB" id="A0A5C3NXY7"/>
<keyword evidence="1" id="KW-0378">Hydrolase</keyword>